<protein>
    <submittedName>
        <fullName evidence="1">Uncharacterized protein</fullName>
    </submittedName>
</protein>
<sequence length="112" mass="13078">MPGLDLSKLLTGETANPMAVHKDTNETIITTIRHFLFLRERQEKEIKQSCFFSEDKRGQNVFSELTASENVRIETCNDKYISRLNLAFQENPRNRVWLDPRDRTVSDTLHLP</sequence>
<accession>A0A834JGP5</accession>
<evidence type="ECO:0000313" key="1">
    <source>
        <dbReference type="EMBL" id="KAF7387999.1"/>
    </source>
</evidence>
<evidence type="ECO:0000313" key="2">
    <source>
        <dbReference type="Proteomes" id="UP000614350"/>
    </source>
</evidence>
<keyword evidence="2" id="KW-1185">Reference proteome</keyword>
<reference evidence="1" key="1">
    <citation type="journal article" date="2020" name="G3 (Bethesda)">
        <title>High-Quality Assemblies for Three Invasive Social Wasps from the &lt;i&gt;Vespula&lt;/i&gt; Genus.</title>
        <authorList>
            <person name="Harrop T.W.R."/>
            <person name="Guhlin J."/>
            <person name="McLaughlin G.M."/>
            <person name="Permina E."/>
            <person name="Stockwell P."/>
            <person name="Gilligan J."/>
            <person name="Le Lec M.F."/>
            <person name="Gruber M.A.M."/>
            <person name="Quinn O."/>
            <person name="Lovegrove M."/>
            <person name="Duncan E.J."/>
            <person name="Remnant E.J."/>
            <person name="Van Eeckhoven J."/>
            <person name="Graham B."/>
            <person name="Knapp R.A."/>
            <person name="Langford K.W."/>
            <person name="Kronenberg Z."/>
            <person name="Press M.O."/>
            <person name="Eacker S.M."/>
            <person name="Wilson-Rankin E.E."/>
            <person name="Purcell J."/>
            <person name="Lester P.J."/>
            <person name="Dearden P.K."/>
        </authorList>
    </citation>
    <scope>NUCLEOTIDE SEQUENCE</scope>
    <source>
        <strain evidence="1">Marl-1</strain>
    </source>
</reference>
<dbReference type="Proteomes" id="UP000614350">
    <property type="component" value="Unassembled WGS sequence"/>
</dbReference>
<gene>
    <name evidence="1" type="ORF">HZH66_010766</name>
</gene>
<dbReference type="EMBL" id="JACSEA010000012">
    <property type="protein sequence ID" value="KAF7387999.1"/>
    <property type="molecule type" value="Genomic_DNA"/>
</dbReference>
<comment type="caution">
    <text evidence="1">The sequence shown here is derived from an EMBL/GenBank/DDBJ whole genome shotgun (WGS) entry which is preliminary data.</text>
</comment>
<dbReference type="AlphaFoldDB" id="A0A834JGP5"/>
<organism evidence="1 2">
    <name type="scientific">Vespula vulgaris</name>
    <name type="common">Yellow jacket</name>
    <name type="synonym">Wasp</name>
    <dbReference type="NCBI Taxonomy" id="7454"/>
    <lineage>
        <taxon>Eukaryota</taxon>
        <taxon>Metazoa</taxon>
        <taxon>Ecdysozoa</taxon>
        <taxon>Arthropoda</taxon>
        <taxon>Hexapoda</taxon>
        <taxon>Insecta</taxon>
        <taxon>Pterygota</taxon>
        <taxon>Neoptera</taxon>
        <taxon>Endopterygota</taxon>
        <taxon>Hymenoptera</taxon>
        <taxon>Apocrita</taxon>
        <taxon>Aculeata</taxon>
        <taxon>Vespoidea</taxon>
        <taxon>Vespidae</taxon>
        <taxon>Vespinae</taxon>
        <taxon>Vespula</taxon>
    </lineage>
</organism>
<name>A0A834JGP5_VESVU</name>
<proteinExistence type="predicted"/>